<evidence type="ECO:0000313" key="1">
    <source>
        <dbReference type="EMBL" id="CAG8652483.1"/>
    </source>
</evidence>
<proteinExistence type="predicted"/>
<dbReference type="EMBL" id="CAJVPT010021022">
    <property type="protein sequence ID" value="CAG8652483.1"/>
    <property type="molecule type" value="Genomic_DNA"/>
</dbReference>
<organism evidence="1 2">
    <name type="scientific">Acaulospora colombiana</name>
    <dbReference type="NCBI Taxonomy" id="27376"/>
    <lineage>
        <taxon>Eukaryota</taxon>
        <taxon>Fungi</taxon>
        <taxon>Fungi incertae sedis</taxon>
        <taxon>Mucoromycota</taxon>
        <taxon>Glomeromycotina</taxon>
        <taxon>Glomeromycetes</taxon>
        <taxon>Diversisporales</taxon>
        <taxon>Acaulosporaceae</taxon>
        <taxon>Acaulospora</taxon>
    </lineage>
</organism>
<name>A0ACA9NFW4_9GLOM</name>
<keyword evidence="2" id="KW-1185">Reference proteome</keyword>
<dbReference type="Proteomes" id="UP000789525">
    <property type="component" value="Unassembled WGS sequence"/>
</dbReference>
<sequence>MRPVDFATQLNVSLMNGWGIVRTVVDLCLKHPEGKYVLIKDPNKAVIRLYAVPLDAFTKEEDGDEDIAYEEDAE</sequence>
<protein>
    <submittedName>
        <fullName evidence="1">15069_t:CDS:1</fullName>
    </submittedName>
</protein>
<evidence type="ECO:0000313" key="2">
    <source>
        <dbReference type="Proteomes" id="UP000789525"/>
    </source>
</evidence>
<reference evidence="1" key="1">
    <citation type="submission" date="2021-06" db="EMBL/GenBank/DDBJ databases">
        <authorList>
            <person name="Kallberg Y."/>
            <person name="Tangrot J."/>
            <person name="Rosling A."/>
        </authorList>
    </citation>
    <scope>NUCLEOTIDE SEQUENCE</scope>
    <source>
        <strain evidence="1">CL356</strain>
    </source>
</reference>
<comment type="caution">
    <text evidence="1">The sequence shown here is derived from an EMBL/GenBank/DDBJ whole genome shotgun (WGS) entry which is preliminary data.</text>
</comment>
<gene>
    <name evidence="1" type="ORF">ACOLOM_LOCUS8295</name>
</gene>
<accession>A0ACA9NFW4</accession>